<organism evidence="2 3">
    <name type="scientific">Candidatus Magnetoglobus multicellularis str. Araruama</name>
    <dbReference type="NCBI Taxonomy" id="890399"/>
    <lineage>
        <taxon>Bacteria</taxon>
        <taxon>Pseudomonadati</taxon>
        <taxon>Thermodesulfobacteriota</taxon>
        <taxon>Desulfobacteria</taxon>
        <taxon>Desulfobacterales</taxon>
        <taxon>Desulfobacteraceae</taxon>
        <taxon>Candidatus Magnetoglobus</taxon>
    </lineage>
</organism>
<comment type="caution">
    <text evidence="2">The sequence shown here is derived from an EMBL/GenBank/DDBJ whole genome shotgun (WGS) entry which is preliminary data.</text>
</comment>
<feature type="non-terminal residue" evidence="2">
    <location>
        <position position="581"/>
    </location>
</feature>
<accession>A0A1V1NZL7</accession>
<feature type="domain" description="Lcl C-terminal" evidence="1">
    <location>
        <begin position="403"/>
        <end position="514"/>
    </location>
</feature>
<name>A0A1V1NZL7_9BACT</name>
<dbReference type="AlphaFoldDB" id="A0A1V1NZL7"/>
<dbReference type="PANTHER" id="PTHR35812">
    <property type="entry name" value="LIPOPROTEIN"/>
    <property type="match status" value="1"/>
</dbReference>
<evidence type="ECO:0000313" key="2">
    <source>
        <dbReference type="EMBL" id="ETR68010.1"/>
    </source>
</evidence>
<reference evidence="3" key="1">
    <citation type="submission" date="2012-11" db="EMBL/GenBank/DDBJ databases">
        <authorList>
            <person name="Lucero-Rivera Y.E."/>
            <person name="Tovar-Ramirez D."/>
        </authorList>
    </citation>
    <scope>NUCLEOTIDE SEQUENCE [LARGE SCALE GENOMIC DNA]</scope>
    <source>
        <strain evidence="3">Araruama</strain>
    </source>
</reference>
<dbReference type="InterPro" id="IPR011460">
    <property type="entry name" value="Lcl_C"/>
</dbReference>
<gene>
    <name evidence="2" type="ORF">OMM_10967</name>
</gene>
<evidence type="ECO:0000313" key="3">
    <source>
        <dbReference type="Proteomes" id="UP000189670"/>
    </source>
</evidence>
<feature type="domain" description="Lcl C-terminal" evidence="1">
    <location>
        <begin position="248"/>
        <end position="385"/>
    </location>
</feature>
<dbReference type="EMBL" id="ATBP01001120">
    <property type="protein sequence ID" value="ETR68010.1"/>
    <property type="molecule type" value="Genomic_DNA"/>
</dbReference>
<proteinExistence type="predicted"/>
<dbReference type="PANTHER" id="PTHR35812:SF1">
    <property type="entry name" value="LIPOPROTEIN"/>
    <property type="match status" value="1"/>
</dbReference>
<dbReference type="Pfam" id="PF07603">
    <property type="entry name" value="Lcl_C"/>
    <property type="match status" value="2"/>
</dbReference>
<dbReference type="Proteomes" id="UP000189670">
    <property type="component" value="Unassembled WGS sequence"/>
</dbReference>
<sequence>MSVSLSNSTNAPYTITIFAENPLLIHESEVFQYQNGFDLAFSPKNNQYGQTNIVVVAEDSNGYATSTEFVFRVDPVCDYPEISNLPEQITISQGIPYTSPVFYVKDPDTGLSNITISLSSSNTSLLADDEITFHCNYDNCYLTIPSINESGTTEIEITLSDNTGLTSITQFSLAVAETDTQSNVCQFTGRIPDTGQTKCYDNEKEIPCPNPGEDFYGQDANYNINPQSFTKLDAQGNDLPDSATEWTMVRDNITGLIWEVKTDDGSIHDKSNTYTWYDSNPETNGGNAGTAGDGTDTEDFIKVLNDSKYGGFTDWRLPTIKELEFLKDYGRLYSSINTNYFPKVQFDYYWSSTSSHSSAQAWCVNFKLSIVGDHGKSISQYVRAVCGKSFGYSKNMVINIDGNVTDTSTGLMWQQTQSSNAMTWQQAIEYCEKLSMSGFNDWRLPTIKELVSIVDYSNYYPAINNECFYGNLLESYWASTPYSSNNTYKWGVNFSFGNSFFQKESYLFYVRSVRGGQLQSLNKLYIRSPLQGLKWNIGDKVKIKWDTQNISGDVTISISREGGKTDTFIPIASNTPNDGEF</sequence>
<evidence type="ECO:0000259" key="1">
    <source>
        <dbReference type="Pfam" id="PF07603"/>
    </source>
</evidence>
<protein>
    <recommendedName>
        <fullName evidence="1">Lcl C-terminal domain-containing protein</fullName>
    </recommendedName>
</protein>